<dbReference type="InterPro" id="IPR050164">
    <property type="entry name" value="Peptidase_C19"/>
</dbReference>
<feature type="domain" description="USP" evidence="2">
    <location>
        <begin position="47"/>
        <end position="228"/>
    </location>
</feature>
<evidence type="ECO:0000259" key="2">
    <source>
        <dbReference type="PROSITE" id="PS50235"/>
    </source>
</evidence>
<evidence type="ECO:0000313" key="4">
    <source>
        <dbReference type="Proteomes" id="UP000023152"/>
    </source>
</evidence>
<dbReference type="EMBL" id="ASPP01023600">
    <property type="protein sequence ID" value="ETO10188.1"/>
    <property type="molecule type" value="Genomic_DNA"/>
</dbReference>
<evidence type="ECO:0000256" key="1">
    <source>
        <dbReference type="SAM" id="MobiDB-lite"/>
    </source>
</evidence>
<organism evidence="3 4">
    <name type="scientific">Reticulomyxa filosa</name>
    <dbReference type="NCBI Taxonomy" id="46433"/>
    <lineage>
        <taxon>Eukaryota</taxon>
        <taxon>Sar</taxon>
        <taxon>Rhizaria</taxon>
        <taxon>Retaria</taxon>
        <taxon>Foraminifera</taxon>
        <taxon>Monothalamids</taxon>
        <taxon>Reticulomyxidae</taxon>
        <taxon>Reticulomyxa</taxon>
    </lineage>
</organism>
<dbReference type="Pfam" id="PF00443">
    <property type="entry name" value="UCH"/>
    <property type="match status" value="1"/>
</dbReference>
<protein>
    <recommendedName>
        <fullName evidence="2">USP domain-containing protein</fullName>
    </recommendedName>
</protein>
<dbReference type="Gene3D" id="3.90.70.10">
    <property type="entry name" value="Cysteine proteinases"/>
    <property type="match status" value="1"/>
</dbReference>
<gene>
    <name evidence="3" type="ORF">RFI_27185</name>
</gene>
<dbReference type="GO" id="GO:0005634">
    <property type="term" value="C:nucleus"/>
    <property type="evidence" value="ECO:0007669"/>
    <property type="project" value="TreeGrafter"/>
</dbReference>
<dbReference type="GO" id="GO:0005829">
    <property type="term" value="C:cytosol"/>
    <property type="evidence" value="ECO:0007669"/>
    <property type="project" value="TreeGrafter"/>
</dbReference>
<feature type="region of interest" description="Disordered" evidence="1">
    <location>
        <begin position="1"/>
        <end position="28"/>
    </location>
</feature>
<dbReference type="GO" id="GO:0004843">
    <property type="term" value="F:cysteine-type deubiquitinase activity"/>
    <property type="evidence" value="ECO:0007669"/>
    <property type="project" value="InterPro"/>
</dbReference>
<feature type="non-terminal residue" evidence="3">
    <location>
        <position position="228"/>
    </location>
</feature>
<evidence type="ECO:0000313" key="3">
    <source>
        <dbReference type="EMBL" id="ETO10188.1"/>
    </source>
</evidence>
<dbReference type="InterPro" id="IPR038765">
    <property type="entry name" value="Papain-like_cys_pep_sf"/>
</dbReference>
<comment type="caution">
    <text evidence="3">The sequence shown here is derived from an EMBL/GenBank/DDBJ whole genome shotgun (WGS) entry which is preliminary data.</text>
</comment>
<dbReference type="PANTHER" id="PTHR24006">
    <property type="entry name" value="UBIQUITIN CARBOXYL-TERMINAL HYDROLASE"/>
    <property type="match status" value="1"/>
</dbReference>
<dbReference type="PANTHER" id="PTHR24006:SF702">
    <property type="entry name" value="UBIQUITIN CARBOXYL-TERMINAL HYDROLASE 47"/>
    <property type="match status" value="1"/>
</dbReference>
<accession>X6M876</accession>
<keyword evidence="4" id="KW-1185">Reference proteome</keyword>
<dbReference type="InterPro" id="IPR028889">
    <property type="entry name" value="USP"/>
</dbReference>
<proteinExistence type="predicted"/>
<sequence>MSQPKLSDLEPTSMESIPMTEEEINSGGRSKTGYVGLANQEINFLHVCVLRIGATCYLNSLLQCLYMTPEFRHAIFHWTYRPPPDYQQMEEFMHLLNNEETATSNKNKNENENNTVGNYFNSFDDPPEYCIPYQLQCLFGRLKLSSRGATSTKPLTNSFHWDSYEHFQQQDVQELMRVLFDAVDRTFARVGQVNFLNKLCRGTLLDYLDCQDCHSEKYREDSFLDLSL</sequence>
<reference evidence="3 4" key="1">
    <citation type="journal article" date="2013" name="Curr. Biol.">
        <title>The Genome of the Foraminiferan Reticulomyxa filosa.</title>
        <authorList>
            <person name="Glockner G."/>
            <person name="Hulsmann N."/>
            <person name="Schleicher M."/>
            <person name="Noegel A.A."/>
            <person name="Eichinger L."/>
            <person name="Gallinger C."/>
            <person name="Pawlowski J."/>
            <person name="Sierra R."/>
            <person name="Euteneuer U."/>
            <person name="Pillet L."/>
            <person name="Moustafa A."/>
            <person name="Platzer M."/>
            <person name="Groth M."/>
            <person name="Szafranski K."/>
            <person name="Schliwa M."/>
        </authorList>
    </citation>
    <scope>NUCLEOTIDE SEQUENCE [LARGE SCALE GENOMIC DNA]</scope>
</reference>
<dbReference type="OrthoDB" id="289038at2759"/>
<dbReference type="AlphaFoldDB" id="X6M876"/>
<dbReference type="GO" id="GO:0016579">
    <property type="term" value="P:protein deubiquitination"/>
    <property type="evidence" value="ECO:0007669"/>
    <property type="project" value="InterPro"/>
</dbReference>
<dbReference type="PROSITE" id="PS50235">
    <property type="entry name" value="USP_3"/>
    <property type="match status" value="1"/>
</dbReference>
<dbReference type="InterPro" id="IPR001394">
    <property type="entry name" value="Peptidase_C19_UCH"/>
</dbReference>
<dbReference type="Proteomes" id="UP000023152">
    <property type="component" value="Unassembled WGS sequence"/>
</dbReference>
<dbReference type="SUPFAM" id="SSF54001">
    <property type="entry name" value="Cysteine proteinases"/>
    <property type="match status" value="1"/>
</dbReference>
<name>X6M876_RETFI</name>